<sequence length="284" mass="31371">MWRFGPQKRVHGSKSALEALSCVLAGLSNLDLGTTLGQKRRRNPCIHVGLIYISGPVDESNTVRPSSTNHGNLLRPSSVDLCPSEVRFENRQTLLSPQPADENVNILDEELTTPSLTASFRNKSSSDTEPYNTPDRFLTSSDLLPITRRPLILVVEGSAQVTEFAQFSSAYEELCLVLLGCEKYPTCLRNMVPANGHLMTAFLFRPVTGLLLSCGHLTMDYLGVPINKKFTEDVLRLEHDWVMGVGPLVSNCVSVPSEVVKLLQTDVQAFNLLAKFFFACVCLK</sequence>
<dbReference type="EMBL" id="JBJKFK010000040">
    <property type="protein sequence ID" value="KAL3320626.1"/>
    <property type="molecule type" value="Genomic_DNA"/>
</dbReference>
<name>A0ABD2QM68_9PLAT</name>
<gene>
    <name evidence="1" type="ORF">Ciccas_000701</name>
</gene>
<dbReference type="AlphaFoldDB" id="A0ABD2QM68"/>
<organism evidence="1 2">
    <name type="scientific">Cichlidogyrus casuarinus</name>
    <dbReference type="NCBI Taxonomy" id="1844966"/>
    <lineage>
        <taxon>Eukaryota</taxon>
        <taxon>Metazoa</taxon>
        <taxon>Spiralia</taxon>
        <taxon>Lophotrochozoa</taxon>
        <taxon>Platyhelminthes</taxon>
        <taxon>Monogenea</taxon>
        <taxon>Monopisthocotylea</taxon>
        <taxon>Dactylogyridea</taxon>
        <taxon>Ancyrocephalidae</taxon>
        <taxon>Cichlidogyrus</taxon>
    </lineage>
</organism>
<dbReference type="Pfam" id="PF12070">
    <property type="entry name" value="SCAI"/>
    <property type="match status" value="1"/>
</dbReference>
<protein>
    <submittedName>
        <fullName evidence="1">Uncharacterized protein</fullName>
    </submittedName>
</protein>
<keyword evidence="2" id="KW-1185">Reference proteome</keyword>
<comment type="caution">
    <text evidence="1">The sequence shown here is derived from an EMBL/GenBank/DDBJ whole genome shotgun (WGS) entry which is preliminary data.</text>
</comment>
<dbReference type="InterPro" id="IPR022709">
    <property type="entry name" value="SCAI"/>
</dbReference>
<accession>A0ABD2QM68</accession>
<reference evidence="1 2" key="1">
    <citation type="submission" date="2024-11" db="EMBL/GenBank/DDBJ databases">
        <title>Adaptive evolution of stress response genes in parasites aligns with host niche diversity.</title>
        <authorList>
            <person name="Hahn C."/>
            <person name="Resl P."/>
        </authorList>
    </citation>
    <scope>NUCLEOTIDE SEQUENCE [LARGE SCALE GENOMIC DNA]</scope>
    <source>
        <strain evidence="1">EGGRZ-B1_66</strain>
        <tissue evidence="1">Body</tissue>
    </source>
</reference>
<evidence type="ECO:0000313" key="2">
    <source>
        <dbReference type="Proteomes" id="UP001626550"/>
    </source>
</evidence>
<proteinExistence type="predicted"/>
<dbReference type="Proteomes" id="UP001626550">
    <property type="component" value="Unassembled WGS sequence"/>
</dbReference>
<evidence type="ECO:0000313" key="1">
    <source>
        <dbReference type="EMBL" id="KAL3320626.1"/>
    </source>
</evidence>